<feature type="coiled-coil region" evidence="1">
    <location>
        <begin position="24"/>
        <end position="51"/>
    </location>
</feature>
<dbReference type="Proteomes" id="UP000238220">
    <property type="component" value="Unassembled WGS sequence"/>
</dbReference>
<protein>
    <submittedName>
        <fullName evidence="2">Uncharacterized protein</fullName>
    </submittedName>
</protein>
<feature type="non-terminal residue" evidence="2">
    <location>
        <position position="1"/>
    </location>
</feature>
<keyword evidence="1" id="KW-0175">Coiled coil</keyword>
<name>A0A2S5T9W4_9GAMM</name>
<dbReference type="RefSeq" id="WP_207766192.1">
    <property type="nucleotide sequence ID" value="NZ_PSNW01000027.1"/>
</dbReference>
<sequence length="88" mass="9169">RADAKAAADASRLQPTPKEAVATYTALSARMARARKAMAELEAKLNEAARVVYVVAGPGVKIMGESVVYVGGSPERPCLRVDAAKVIG</sequence>
<reference evidence="2 3" key="1">
    <citation type="submission" date="2018-02" db="EMBL/GenBank/DDBJ databases">
        <title>Genome sequencing of Solimonas sp. HR-BB.</title>
        <authorList>
            <person name="Lee Y."/>
            <person name="Jeon C.O."/>
        </authorList>
    </citation>
    <scope>NUCLEOTIDE SEQUENCE [LARGE SCALE GENOMIC DNA]</scope>
    <source>
        <strain evidence="2 3">HR-BB</strain>
    </source>
</reference>
<evidence type="ECO:0000313" key="3">
    <source>
        <dbReference type="Proteomes" id="UP000238220"/>
    </source>
</evidence>
<proteinExistence type="predicted"/>
<evidence type="ECO:0000313" key="2">
    <source>
        <dbReference type="EMBL" id="PPE71791.1"/>
    </source>
</evidence>
<gene>
    <name evidence="2" type="ORF">C3942_21800</name>
</gene>
<keyword evidence="3" id="KW-1185">Reference proteome</keyword>
<dbReference type="AlphaFoldDB" id="A0A2S5T9W4"/>
<dbReference type="EMBL" id="PSNW01000027">
    <property type="protein sequence ID" value="PPE71791.1"/>
    <property type="molecule type" value="Genomic_DNA"/>
</dbReference>
<organism evidence="2 3">
    <name type="scientific">Solimonas fluminis</name>
    <dbReference type="NCBI Taxonomy" id="2086571"/>
    <lineage>
        <taxon>Bacteria</taxon>
        <taxon>Pseudomonadati</taxon>
        <taxon>Pseudomonadota</taxon>
        <taxon>Gammaproteobacteria</taxon>
        <taxon>Nevskiales</taxon>
        <taxon>Nevskiaceae</taxon>
        <taxon>Solimonas</taxon>
    </lineage>
</organism>
<evidence type="ECO:0000256" key="1">
    <source>
        <dbReference type="SAM" id="Coils"/>
    </source>
</evidence>
<comment type="caution">
    <text evidence="2">The sequence shown here is derived from an EMBL/GenBank/DDBJ whole genome shotgun (WGS) entry which is preliminary data.</text>
</comment>
<accession>A0A2S5T9W4</accession>